<keyword evidence="2" id="KW-1185">Reference proteome</keyword>
<reference evidence="1 2" key="1">
    <citation type="submission" date="2024-01" db="EMBL/GenBank/DDBJ databases">
        <title>The genomes of 5 underutilized Papilionoideae crops provide insights into root nodulation and disease resistanc.</title>
        <authorList>
            <person name="Jiang F."/>
        </authorList>
    </citation>
    <scope>NUCLEOTIDE SEQUENCE [LARGE SCALE GENOMIC DNA]</scope>
    <source>
        <strain evidence="1">LVBAO_FW01</strain>
        <tissue evidence="1">Leaves</tissue>
    </source>
</reference>
<name>A0AAN9MVV0_CANGL</name>
<evidence type="ECO:0000313" key="2">
    <source>
        <dbReference type="Proteomes" id="UP001367508"/>
    </source>
</evidence>
<organism evidence="1 2">
    <name type="scientific">Canavalia gladiata</name>
    <name type="common">Sword bean</name>
    <name type="synonym">Dolichos gladiatus</name>
    <dbReference type="NCBI Taxonomy" id="3824"/>
    <lineage>
        <taxon>Eukaryota</taxon>
        <taxon>Viridiplantae</taxon>
        <taxon>Streptophyta</taxon>
        <taxon>Embryophyta</taxon>
        <taxon>Tracheophyta</taxon>
        <taxon>Spermatophyta</taxon>
        <taxon>Magnoliopsida</taxon>
        <taxon>eudicotyledons</taxon>
        <taxon>Gunneridae</taxon>
        <taxon>Pentapetalae</taxon>
        <taxon>rosids</taxon>
        <taxon>fabids</taxon>
        <taxon>Fabales</taxon>
        <taxon>Fabaceae</taxon>
        <taxon>Papilionoideae</taxon>
        <taxon>50 kb inversion clade</taxon>
        <taxon>NPAAA clade</taxon>
        <taxon>indigoferoid/millettioid clade</taxon>
        <taxon>Phaseoleae</taxon>
        <taxon>Canavalia</taxon>
    </lineage>
</organism>
<sequence length="139" mass="16532">MSQVWEFFFFRPMNDNLLSDFPGIHDLIYGLLPMIIHLRLLPSTSYQLAHYILLMQMPFSYQIHHYAYSFNLSDYYIALNPKSMLILNEQVLNLRCECRGLIVNLKFWWTFSTLHCETYAFLKIQATDLYTSCSIIDRA</sequence>
<comment type="caution">
    <text evidence="1">The sequence shown here is derived from an EMBL/GenBank/DDBJ whole genome shotgun (WGS) entry which is preliminary data.</text>
</comment>
<accession>A0AAN9MVV0</accession>
<proteinExistence type="predicted"/>
<dbReference type="Proteomes" id="UP001367508">
    <property type="component" value="Unassembled WGS sequence"/>
</dbReference>
<evidence type="ECO:0000313" key="1">
    <source>
        <dbReference type="EMBL" id="KAK7361662.1"/>
    </source>
</evidence>
<gene>
    <name evidence="1" type="ORF">VNO77_03734</name>
</gene>
<protein>
    <submittedName>
        <fullName evidence="1">Uncharacterized protein</fullName>
    </submittedName>
</protein>
<dbReference type="EMBL" id="JAYMYQ010000001">
    <property type="protein sequence ID" value="KAK7361662.1"/>
    <property type="molecule type" value="Genomic_DNA"/>
</dbReference>
<dbReference type="AlphaFoldDB" id="A0AAN9MVV0"/>